<dbReference type="GO" id="GO:0008955">
    <property type="term" value="F:peptidoglycan glycosyltransferase activity"/>
    <property type="evidence" value="ECO:0007669"/>
    <property type="project" value="UniProtKB-EC"/>
</dbReference>
<dbReference type="InterPro" id="IPR023346">
    <property type="entry name" value="Lysozyme-like_dom_sf"/>
</dbReference>
<evidence type="ECO:0000256" key="5">
    <source>
        <dbReference type="ARBA" id="ARBA00022645"/>
    </source>
</evidence>
<comment type="subcellular location">
    <subcellularLocation>
        <location evidence="1">Cell membrane</location>
    </subcellularLocation>
</comment>
<comment type="caution">
    <text evidence="18">The sequence shown here is derived from an EMBL/GenBank/DDBJ whole genome shotgun (WGS) entry which is preliminary data.</text>
</comment>
<evidence type="ECO:0000256" key="10">
    <source>
        <dbReference type="ARBA" id="ARBA00022960"/>
    </source>
</evidence>
<dbReference type="GO" id="GO:0030288">
    <property type="term" value="C:outer membrane-bounded periplasmic space"/>
    <property type="evidence" value="ECO:0007669"/>
    <property type="project" value="TreeGrafter"/>
</dbReference>
<evidence type="ECO:0000313" key="18">
    <source>
        <dbReference type="EMBL" id="KYZ77738.1"/>
    </source>
</evidence>
<evidence type="ECO:0000256" key="8">
    <source>
        <dbReference type="ARBA" id="ARBA00022679"/>
    </source>
</evidence>
<evidence type="ECO:0000256" key="16">
    <source>
        <dbReference type="ARBA" id="ARBA00049902"/>
    </source>
</evidence>
<evidence type="ECO:0000256" key="11">
    <source>
        <dbReference type="ARBA" id="ARBA00022984"/>
    </source>
</evidence>
<dbReference type="EMBL" id="LSGP01000008">
    <property type="protein sequence ID" value="KYZ77738.1"/>
    <property type="molecule type" value="Genomic_DNA"/>
</dbReference>
<evidence type="ECO:0000256" key="6">
    <source>
        <dbReference type="ARBA" id="ARBA00022670"/>
    </source>
</evidence>
<keyword evidence="9" id="KW-0378">Hydrolase</keyword>
<evidence type="ECO:0000256" key="12">
    <source>
        <dbReference type="ARBA" id="ARBA00023136"/>
    </source>
</evidence>
<dbReference type="InterPro" id="IPR050396">
    <property type="entry name" value="Glycosyltr_51/Transpeptidase"/>
</dbReference>
<dbReference type="GO" id="GO:0008360">
    <property type="term" value="P:regulation of cell shape"/>
    <property type="evidence" value="ECO:0007669"/>
    <property type="project" value="UniProtKB-KW"/>
</dbReference>
<dbReference type="PANTHER" id="PTHR32282">
    <property type="entry name" value="BINDING PROTEIN TRANSPEPTIDASE, PUTATIVE-RELATED"/>
    <property type="match status" value="1"/>
</dbReference>
<sequence length="253" mass="28274">MRLKFVIILGLIFAASFWWAGDAPRLLQSRLERTFAIHSDEPSVSERVLRVAALKTAVNSRIPKQNYVHIDSIPLILQQAIIAVEDNRFHNHIGIDLSAIFRASLVNLQFGEVVEGGSTITQQLVKNLFLSPDRTLARKLEEVALALDLELRYSKLQILEMYLNTIYFGENAYGIGRASVIYFNKTPNKLTLPEAALIAGLPNAPSIYSPYVDWNAAKRRQAVVLAAMQRNGYIDAATAQKARTEPLSLARAR</sequence>
<comment type="similarity">
    <text evidence="2">In the C-terminal section; belongs to the transpeptidase family.</text>
</comment>
<dbReference type="GO" id="GO:0009252">
    <property type="term" value="P:peptidoglycan biosynthetic process"/>
    <property type="evidence" value="ECO:0007669"/>
    <property type="project" value="UniProtKB-KW"/>
</dbReference>
<keyword evidence="4" id="KW-1003">Cell membrane</keyword>
<evidence type="ECO:0000256" key="9">
    <source>
        <dbReference type="ARBA" id="ARBA00022801"/>
    </source>
</evidence>
<comment type="catalytic activity">
    <reaction evidence="15">
        <text>Preferential cleavage: (Ac)2-L-Lys-D-Ala-|-D-Ala. Also transpeptidation of peptidyl-alanyl moieties that are N-acyl substituents of D-alanine.</text>
        <dbReference type="EC" id="3.4.16.4"/>
    </reaction>
</comment>
<dbReference type="InterPro" id="IPR036950">
    <property type="entry name" value="PBP_transglycosylase"/>
</dbReference>
<keyword evidence="5" id="KW-0121">Carboxypeptidase</keyword>
<evidence type="ECO:0000256" key="15">
    <source>
        <dbReference type="ARBA" id="ARBA00034000"/>
    </source>
</evidence>
<evidence type="ECO:0000256" key="1">
    <source>
        <dbReference type="ARBA" id="ARBA00004236"/>
    </source>
</evidence>
<keyword evidence="7" id="KW-0328">Glycosyltransferase</keyword>
<comment type="similarity">
    <text evidence="3">In the N-terminal section; belongs to the glycosyltransferase 51 family.</text>
</comment>
<evidence type="ECO:0000313" key="19">
    <source>
        <dbReference type="Proteomes" id="UP000076268"/>
    </source>
</evidence>
<dbReference type="SUPFAM" id="SSF53955">
    <property type="entry name" value="Lysozyme-like"/>
    <property type="match status" value="1"/>
</dbReference>
<dbReference type="GO" id="GO:0005886">
    <property type="term" value="C:plasma membrane"/>
    <property type="evidence" value="ECO:0007669"/>
    <property type="project" value="UniProtKB-SubCell"/>
</dbReference>
<dbReference type="Pfam" id="PF00912">
    <property type="entry name" value="Transgly"/>
    <property type="match status" value="1"/>
</dbReference>
<reference evidence="18 19" key="1">
    <citation type="submission" date="2016-02" db="EMBL/GenBank/DDBJ databases">
        <title>Anaerosporomusa subterraneum gen. nov., sp. nov., a spore-forming obligate anaerobe isolated from saprolite.</title>
        <authorList>
            <person name="Choi J.K."/>
            <person name="Shah M."/>
            <person name="Yee N."/>
        </authorList>
    </citation>
    <scope>NUCLEOTIDE SEQUENCE [LARGE SCALE GENOMIC DNA]</scope>
    <source>
        <strain evidence="18 19">RU4</strain>
    </source>
</reference>
<dbReference type="STRING" id="1794912.AXX12_17870"/>
<keyword evidence="11" id="KW-0573">Peptidoglycan synthesis</keyword>
<keyword evidence="19" id="KW-1185">Reference proteome</keyword>
<dbReference type="FunFam" id="1.10.3810.10:FF:000001">
    <property type="entry name" value="Penicillin-binding protein 1A"/>
    <property type="match status" value="1"/>
</dbReference>
<dbReference type="AlphaFoldDB" id="A0A154BW96"/>
<evidence type="ECO:0000256" key="4">
    <source>
        <dbReference type="ARBA" id="ARBA00022475"/>
    </source>
</evidence>
<dbReference type="RefSeq" id="WP_066238008.1">
    <property type="nucleotide sequence ID" value="NZ_LSGP01000008.1"/>
</dbReference>
<keyword evidence="6" id="KW-0645">Protease</keyword>
<evidence type="ECO:0000256" key="2">
    <source>
        <dbReference type="ARBA" id="ARBA00007090"/>
    </source>
</evidence>
<dbReference type="GO" id="GO:0009002">
    <property type="term" value="F:serine-type D-Ala-D-Ala carboxypeptidase activity"/>
    <property type="evidence" value="ECO:0007669"/>
    <property type="project" value="UniProtKB-EC"/>
</dbReference>
<evidence type="ECO:0000259" key="17">
    <source>
        <dbReference type="Pfam" id="PF00912"/>
    </source>
</evidence>
<keyword evidence="14" id="KW-0961">Cell wall biogenesis/degradation</keyword>
<evidence type="ECO:0000256" key="3">
    <source>
        <dbReference type="ARBA" id="ARBA00007739"/>
    </source>
</evidence>
<dbReference type="PANTHER" id="PTHR32282:SF11">
    <property type="entry name" value="PENICILLIN-BINDING PROTEIN 1B"/>
    <property type="match status" value="1"/>
</dbReference>
<dbReference type="Gene3D" id="1.10.3810.10">
    <property type="entry name" value="Biosynthetic peptidoglycan transglycosylase-like"/>
    <property type="match status" value="1"/>
</dbReference>
<dbReference type="OrthoDB" id="9766909at2"/>
<keyword evidence="8 18" id="KW-0808">Transferase</keyword>
<evidence type="ECO:0000256" key="7">
    <source>
        <dbReference type="ARBA" id="ARBA00022676"/>
    </source>
</evidence>
<dbReference type="GO" id="GO:0071555">
    <property type="term" value="P:cell wall organization"/>
    <property type="evidence" value="ECO:0007669"/>
    <property type="project" value="UniProtKB-KW"/>
</dbReference>
<name>A0A154BW96_ANASB</name>
<evidence type="ECO:0000256" key="13">
    <source>
        <dbReference type="ARBA" id="ARBA00023268"/>
    </source>
</evidence>
<comment type="catalytic activity">
    <reaction evidence="16">
        <text>[GlcNAc-(1-&gt;4)-Mur2Ac(oyl-L-Ala-gamma-D-Glu-L-Lys-D-Ala-D-Ala)](n)-di-trans,octa-cis-undecaprenyl diphosphate + beta-D-GlcNAc-(1-&gt;4)-Mur2Ac(oyl-L-Ala-gamma-D-Glu-L-Lys-D-Ala-D-Ala)-di-trans,octa-cis-undecaprenyl diphosphate = [GlcNAc-(1-&gt;4)-Mur2Ac(oyl-L-Ala-gamma-D-Glu-L-Lys-D-Ala-D-Ala)](n+1)-di-trans,octa-cis-undecaprenyl diphosphate + di-trans,octa-cis-undecaprenyl diphosphate + H(+)</text>
        <dbReference type="Rhea" id="RHEA:23708"/>
        <dbReference type="Rhea" id="RHEA-COMP:9602"/>
        <dbReference type="Rhea" id="RHEA-COMP:9603"/>
        <dbReference type="ChEBI" id="CHEBI:15378"/>
        <dbReference type="ChEBI" id="CHEBI:58405"/>
        <dbReference type="ChEBI" id="CHEBI:60033"/>
        <dbReference type="ChEBI" id="CHEBI:78435"/>
        <dbReference type="EC" id="2.4.99.28"/>
    </reaction>
</comment>
<accession>A0A154BW96</accession>
<dbReference type="Proteomes" id="UP000076268">
    <property type="component" value="Unassembled WGS sequence"/>
</dbReference>
<gene>
    <name evidence="18" type="ORF">AXX12_17870</name>
</gene>
<dbReference type="GO" id="GO:0006508">
    <property type="term" value="P:proteolysis"/>
    <property type="evidence" value="ECO:0007669"/>
    <property type="project" value="UniProtKB-KW"/>
</dbReference>
<evidence type="ECO:0000256" key="14">
    <source>
        <dbReference type="ARBA" id="ARBA00023316"/>
    </source>
</evidence>
<protein>
    <submittedName>
        <fullName evidence="18">Glycosyl transferase family 51</fullName>
    </submittedName>
</protein>
<feature type="domain" description="Glycosyl transferase family 51" evidence="17">
    <location>
        <begin position="63"/>
        <end position="229"/>
    </location>
</feature>
<dbReference type="InterPro" id="IPR001264">
    <property type="entry name" value="Glyco_trans_51"/>
</dbReference>
<keyword evidence="12" id="KW-0472">Membrane</keyword>
<keyword evidence="13" id="KW-0511">Multifunctional enzyme</keyword>
<proteinExistence type="inferred from homology"/>
<organism evidence="18 19">
    <name type="scientific">Anaerosporomusa subterranea</name>
    <dbReference type="NCBI Taxonomy" id="1794912"/>
    <lineage>
        <taxon>Bacteria</taxon>
        <taxon>Bacillati</taxon>
        <taxon>Bacillota</taxon>
        <taxon>Negativicutes</taxon>
        <taxon>Acetonemataceae</taxon>
        <taxon>Anaerosporomusa</taxon>
    </lineage>
</organism>
<keyword evidence="10" id="KW-0133">Cell shape</keyword>